<dbReference type="GO" id="GO:0042597">
    <property type="term" value="C:periplasmic space"/>
    <property type="evidence" value="ECO:0007669"/>
    <property type="project" value="UniProtKB-SubCell"/>
</dbReference>
<evidence type="ECO:0000256" key="4">
    <source>
        <dbReference type="ARBA" id="ARBA00022723"/>
    </source>
</evidence>
<dbReference type="PATRIC" id="fig|1590042.3.peg.1289"/>
<feature type="binding site" description="covalent" evidence="8">
    <location>
        <position position="133"/>
    </location>
    <ligand>
        <name>heme c</name>
        <dbReference type="ChEBI" id="CHEBI:61717"/>
        <label>2</label>
    </ligand>
</feature>
<evidence type="ECO:0000256" key="6">
    <source>
        <dbReference type="ARBA" id="ARBA00022982"/>
    </source>
</evidence>
<dbReference type="GO" id="GO:0020037">
    <property type="term" value="F:heme binding"/>
    <property type="evidence" value="ECO:0007669"/>
    <property type="project" value="InterPro"/>
</dbReference>
<keyword evidence="14" id="KW-1185">Reference proteome</keyword>
<feature type="binding site" description="axial binding residue" evidence="9">
    <location>
        <position position="180"/>
    </location>
    <ligand>
        <name>heme c</name>
        <dbReference type="ChEBI" id="CHEBI:61717"/>
        <label>2</label>
    </ligand>
    <ligandPart>
        <name>Fe</name>
        <dbReference type="ChEBI" id="CHEBI:18248"/>
    </ligandPart>
</feature>
<evidence type="ECO:0000313" key="12">
    <source>
        <dbReference type="EMBL" id="KRG18790.1"/>
    </source>
</evidence>
<evidence type="ECO:0000256" key="1">
    <source>
        <dbReference type="ARBA" id="ARBA00004418"/>
    </source>
</evidence>
<dbReference type="PROSITE" id="PS51007">
    <property type="entry name" value="CYTC"/>
    <property type="match status" value="2"/>
</dbReference>
<dbReference type="PROSITE" id="PS51257">
    <property type="entry name" value="PROKAR_LIPOPROTEIN"/>
    <property type="match status" value="1"/>
</dbReference>
<dbReference type="InterPro" id="IPR008168">
    <property type="entry name" value="Cyt_C_IC"/>
</dbReference>
<keyword evidence="6" id="KW-0249">Electron transport</keyword>
<dbReference type="EMBL" id="LKHV02000001">
    <property type="protein sequence ID" value="MCS5709705.1"/>
    <property type="molecule type" value="Genomic_DNA"/>
</dbReference>
<reference evidence="13" key="2">
    <citation type="journal article" date="2016" name="Genome Announc.">
        <title>Draft Genome Sequences of Two Novel Amoeba-Resistant Intranuclear Bacteria, 'Candidatus Berkiella cookevillensis' and 'Candidatus Berkiella aquae'.</title>
        <authorList>
            <person name="Mehari Y.T."/>
            <person name="Arivett B.A."/>
            <person name="Farone A.L."/>
            <person name="Gunderson J.H."/>
            <person name="Farone M.B."/>
        </authorList>
    </citation>
    <scope>NUCLEOTIDE SEQUENCE</scope>
    <source>
        <strain evidence="13">CC99</strain>
    </source>
</reference>
<evidence type="ECO:0000313" key="14">
    <source>
        <dbReference type="Proteomes" id="UP000051494"/>
    </source>
</evidence>
<sequence>MKFSFPLLLLFLVSFSCAAVTGSSEAGNAKVEACVACHGVNGNSVVPNWPKLAGQHESYLVKQLKEFQQGEEGPRSNPAMYGIIVNLTEQDIADIAAYYAAEEQTSGQAKPEWVALGEKIYRGGNLEKSIPACLACHGPSGKGNAPAKYPRLSGQHSDYTELQLKSFRDGSRKNDPSGMMQQIAARMSDDEIKAVSSYIEGLR</sequence>
<evidence type="ECO:0000259" key="11">
    <source>
        <dbReference type="PROSITE" id="PS51007"/>
    </source>
</evidence>
<dbReference type="InterPro" id="IPR024167">
    <property type="entry name" value="Cytochrome_c4-like"/>
</dbReference>
<proteinExistence type="predicted"/>
<feature type="binding site" description="axial binding residue" evidence="9">
    <location>
        <position position="137"/>
    </location>
    <ligand>
        <name>heme c</name>
        <dbReference type="ChEBI" id="CHEBI:61717"/>
        <label>2</label>
    </ligand>
    <ligandPart>
        <name>Fe</name>
        <dbReference type="ChEBI" id="CHEBI:18248"/>
    </ligandPart>
</feature>
<feature type="binding site" description="covalent" evidence="8">
    <location>
        <position position="34"/>
    </location>
    <ligand>
        <name>heme c</name>
        <dbReference type="ChEBI" id="CHEBI:61717"/>
        <label>1</label>
    </ligand>
</feature>
<feature type="signal peptide" evidence="10">
    <location>
        <begin position="1"/>
        <end position="18"/>
    </location>
</feature>
<dbReference type="GO" id="GO:0009055">
    <property type="term" value="F:electron transfer activity"/>
    <property type="evidence" value="ECO:0007669"/>
    <property type="project" value="InterPro"/>
</dbReference>
<reference evidence="12" key="1">
    <citation type="submission" date="2015-09" db="EMBL/GenBank/DDBJ databases">
        <title>Draft Genome Sequences of Two Novel Amoeba-resistant Intranuclear Bacteria, Candidatus Berkiella cookevillensis and Candidatus Berkiella aquae.</title>
        <authorList>
            <person name="Mehari Y.T."/>
            <person name="Arivett B.A."/>
            <person name="Farone A.L."/>
            <person name="Gunderson J.H."/>
            <person name="Farone M.B."/>
        </authorList>
    </citation>
    <scope>NUCLEOTIDE SEQUENCE [LARGE SCALE GENOMIC DNA]</scope>
    <source>
        <strain evidence="12">CC99</strain>
    </source>
</reference>
<evidence type="ECO:0000313" key="13">
    <source>
        <dbReference type="EMBL" id="MCS5709705.1"/>
    </source>
</evidence>
<keyword evidence="7 9" id="KW-0408">Iron</keyword>
<dbReference type="OrthoDB" id="9773456at2"/>
<dbReference type="EMBL" id="LKHV01000005">
    <property type="protein sequence ID" value="KRG18790.1"/>
    <property type="molecule type" value="Genomic_DNA"/>
</dbReference>
<dbReference type="InterPro" id="IPR009056">
    <property type="entry name" value="Cyt_c-like_dom"/>
</dbReference>
<dbReference type="Pfam" id="PF00034">
    <property type="entry name" value="Cytochrom_C"/>
    <property type="match status" value="2"/>
</dbReference>
<dbReference type="PANTHER" id="PTHR33751">
    <property type="entry name" value="CBB3-TYPE CYTOCHROME C OXIDASE SUBUNIT FIXP"/>
    <property type="match status" value="1"/>
</dbReference>
<feature type="binding site" description="covalent" evidence="8">
    <location>
        <position position="136"/>
    </location>
    <ligand>
        <name>heme c</name>
        <dbReference type="ChEBI" id="CHEBI:61717"/>
        <label>2</label>
    </ligand>
</feature>
<dbReference type="PRINTS" id="PR00605">
    <property type="entry name" value="CYTCHROMECIC"/>
</dbReference>
<dbReference type="Gene3D" id="1.10.760.10">
    <property type="entry name" value="Cytochrome c-like domain"/>
    <property type="match status" value="2"/>
</dbReference>
<keyword evidence="4 9" id="KW-0479">Metal-binding</keyword>
<evidence type="ECO:0000256" key="8">
    <source>
        <dbReference type="PIRSR" id="PIRSR000005-1"/>
    </source>
</evidence>
<organism evidence="12">
    <name type="scientific">Candidatus Berkiella cookevillensis</name>
    <dbReference type="NCBI Taxonomy" id="437022"/>
    <lineage>
        <taxon>Bacteria</taxon>
        <taxon>Pseudomonadati</taxon>
        <taxon>Pseudomonadota</taxon>
        <taxon>Gammaproteobacteria</taxon>
        <taxon>Candidatus Berkiellales</taxon>
        <taxon>Candidatus Berkiellaceae</taxon>
        <taxon>Candidatus Berkiella</taxon>
    </lineage>
</organism>
<dbReference type="Proteomes" id="UP000051494">
    <property type="component" value="Unassembled WGS sequence"/>
</dbReference>
<evidence type="ECO:0000256" key="3">
    <source>
        <dbReference type="ARBA" id="ARBA00022617"/>
    </source>
</evidence>
<feature type="binding site" description="covalent" evidence="8">
    <location>
        <position position="37"/>
    </location>
    <ligand>
        <name>heme c</name>
        <dbReference type="ChEBI" id="CHEBI:61717"/>
        <label>1</label>
    </ligand>
</feature>
<gene>
    <name evidence="13" type="ORF">CC99x_012435</name>
    <name evidence="12" type="ORF">CC99x_01271</name>
</gene>
<evidence type="ECO:0000256" key="2">
    <source>
        <dbReference type="ARBA" id="ARBA00022448"/>
    </source>
</evidence>
<feature type="domain" description="Cytochrome c" evidence="11">
    <location>
        <begin position="112"/>
        <end position="203"/>
    </location>
</feature>
<dbReference type="PIRSF" id="PIRSF000005">
    <property type="entry name" value="Cytochrome_c4"/>
    <property type="match status" value="1"/>
</dbReference>
<dbReference type="InterPro" id="IPR050597">
    <property type="entry name" value="Cytochrome_c_Oxidase_Subunit"/>
</dbReference>
<evidence type="ECO:0000256" key="5">
    <source>
        <dbReference type="ARBA" id="ARBA00022764"/>
    </source>
</evidence>
<dbReference type="SUPFAM" id="SSF46626">
    <property type="entry name" value="Cytochrome c"/>
    <property type="match status" value="2"/>
</dbReference>
<dbReference type="AlphaFoldDB" id="A0A0Q9YEA8"/>
<name>A0A0Q9YEA8_9GAMM</name>
<feature type="binding site" description="axial binding residue" evidence="9">
    <location>
        <position position="80"/>
    </location>
    <ligand>
        <name>heme c</name>
        <dbReference type="ChEBI" id="CHEBI:61717"/>
        <label>1</label>
    </ligand>
    <ligandPart>
        <name>Fe</name>
        <dbReference type="ChEBI" id="CHEBI:18248"/>
    </ligandPart>
</feature>
<keyword evidence="2" id="KW-0813">Transport</keyword>
<feature type="binding site" description="axial binding residue" evidence="9">
    <location>
        <position position="38"/>
    </location>
    <ligand>
        <name>heme c</name>
        <dbReference type="ChEBI" id="CHEBI:61717"/>
        <label>1</label>
    </ligand>
    <ligandPart>
        <name>Fe</name>
        <dbReference type="ChEBI" id="CHEBI:18248"/>
    </ligandPart>
</feature>
<comment type="subcellular location">
    <subcellularLocation>
        <location evidence="1">Periplasm</location>
    </subcellularLocation>
</comment>
<accession>A0A0Q9YEA8</accession>
<dbReference type="STRING" id="437022.CC99x_01271"/>
<keyword evidence="3 8" id="KW-0349">Heme</keyword>
<dbReference type="PANTHER" id="PTHR33751:SF9">
    <property type="entry name" value="CYTOCHROME C4"/>
    <property type="match status" value="1"/>
</dbReference>
<dbReference type="InterPro" id="IPR036909">
    <property type="entry name" value="Cyt_c-like_dom_sf"/>
</dbReference>
<feature type="chain" id="PRO_5043129611" evidence="10">
    <location>
        <begin position="19"/>
        <end position="203"/>
    </location>
</feature>
<evidence type="ECO:0000256" key="9">
    <source>
        <dbReference type="PIRSR" id="PIRSR000005-2"/>
    </source>
</evidence>
<comment type="PTM">
    <text evidence="8">Binds 2 heme c groups covalently per subunit.</text>
</comment>
<evidence type="ECO:0000256" key="10">
    <source>
        <dbReference type="SAM" id="SignalP"/>
    </source>
</evidence>
<protein>
    <submittedName>
        <fullName evidence="12 13">Cytochrome c</fullName>
    </submittedName>
</protein>
<feature type="domain" description="Cytochrome c" evidence="11">
    <location>
        <begin position="22"/>
        <end position="103"/>
    </location>
</feature>
<reference evidence="13" key="3">
    <citation type="submission" date="2021-06" db="EMBL/GenBank/DDBJ databases">
        <title>Genomic Description and Analysis of Intracellular Bacteria, Candidatus Berkiella cookevillensis and Candidatus Berkiella aquae.</title>
        <authorList>
            <person name="Kidane D.T."/>
            <person name="Mehari Y.T."/>
            <person name="Rice F.C."/>
            <person name="Arivett B.A."/>
            <person name="Farone A.L."/>
            <person name="Berk S.G."/>
            <person name="Farone M.B."/>
        </authorList>
    </citation>
    <scope>NUCLEOTIDE SEQUENCE</scope>
    <source>
        <strain evidence="13">CC99</strain>
    </source>
</reference>
<evidence type="ECO:0000256" key="7">
    <source>
        <dbReference type="ARBA" id="ARBA00023004"/>
    </source>
</evidence>
<keyword evidence="10" id="KW-0732">Signal</keyword>
<dbReference type="RefSeq" id="WP_057624377.1">
    <property type="nucleotide sequence ID" value="NZ_LKHV02000001.1"/>
</dbReference>
<comment type="caution">
    <text evidence="12">The sequence shown here is derived from an EMBL/GenBank/DDBJ whole genome shotgun (WGS) entry which is preliminary data.</text>
</comment>
<keyword evidence="5" id="KW-0574">Periplasm</keyword>
<dbReference type="GO" id="GO:0005506">
    <property type="term" value="F:iron ion binding"/>
    <property type="evidence" value="ECO:0007669"/>
    <property type="project" value="InterPro"/>
</dbReference>